<gene>
    <name evidence="1" type="ORF">S12H4_49944</name>
</gene>
<evidence type="ECO:0000313" key="1">
    <source>
        <dbReference type="EMBL" id="GAJ03107.1"/>
    </source>
</evidence>
<sequence>MSHLKLKGRYYKATPYENATGCMIEELKLNIGETAFMVVDVYGRGHSEGEPMPKNPAFGTIKMHKIETEIIRNKIKP</sequence>
<proteinExistence type="predicted"/>
<dbReference type="AlphaFoldDB" id="X1UHQ8"/>
<reference evidence="1" key="1">
    <citation type="journal article" date="2014" name="Front. Microbiol.">
        <title>High frequency of phylogenetically diverse reductive dehalogenase-homologous genes in deep subseafloor sedimentary metagenomes.</title>
        <authorList>
            <person name="Kawai M."/>
            <person name="Futagami T."/>
            <person name="Toyoda A."/>
            <person name="Takaki Y."/>
            <person name="Nishi S."/>
            <person name="Hori S."/>
            <person name="Arai W."/>
            <person name="Tsubouchi T."/>
            <person name="Morono Y."/>
            <person name="Uchiyama I."/>
            <person name="Ito T."/>
            <person name="Fujiyama A."/>
            <person name="Inagaki F."/>
            <person name="Takami H."/>
        </authorList>
    </citation>
    <scope>NUCLEOTIDE SEQUENCE</scope>
    <source>
        <strain evidence="1">Expedition CK06-06</strain>
    </source>
</reference>
<dbReference type="EMBL" id="BARW01031394">
    <property type="protein sequence ID" value="GAJ03107.1"/>
    <property type="molecule type" value="Genomic_DNA"/>
</dbReference>
<comment type="caution">
    <text evidence="1">The sequence shown here is derived from an EMBL/GenBank/DDBJ whole genome shotgun (WGS) entry which is preliminary data.</text>
</comment>
<name>X1UHQ8_9ZZZZ</name>
<feature type="non-terminal residue" evidence="1">
    <location>
        <position position="77"/>
    </location>
</feature>
<accession>X1UHQ8</accession>
<protein>
    <submittedName>
        <fullName evidence="1">Uncharacterized protein</fullName>
    </submittedName>
</protein>
<organism evidence="1">
    <name type="scientific">marine sediment metagenome</name>
    <dbReference type="NCBI Taxonomy" id="412755"/>
    <lineage>
        <taxon>unclassified sequences</taxon>
        <taxon>metagenomes</taxon>
        <taxon>ecological metagenomes</taxon>
    </lineage>
</organism>